<dbReference type="RefSeq" id="WP_104373066.1">
    <property type="nucleotide sequence ID" value="NZ_BFAV01000153.1"/>
</dbReference>
<dbReference type="PROSITE" id="PS01332">
    <property type="entry name" value="HTH_RRF2_1"/>
    <property type="match status" value="1"/>
</dbReference>
<dbReference type="PANTHER" id="PTHR33221:SF15">
    <property type="entry name" value="HTH-TYPE TRANSCRIPTIONAL REGULATOR YWGB-RELATED"/>
    <property type="match status" value="1"/>
</dbReference>
<organism evidence="1 2">
    <name type="scientific">Desulfocucumis palustris</name>
    <dbReference type="NCBI Taxonomy" id="1898651"/>
    <lineage>
        <taxon>Bacteria</taxon>
        <taxon>Bacillati</taxon>
        <taxon>Bacillota</taxon>
        <taxon>Clostridia</taxon>
        <taxon>Eubacteriales</taxon>
        <taxon>Desulfocucumaceae</taxon>
        <taxon>Desulfocucumis</taxon>
    </lineage>
</organism>
<proteinExistence type="predicted"/>
<protein>
    <submittedName>
        <fullName evidence="1">Rrf2 family transcriptional regulator</fullName>
    </submittedName>
</protein>
<dbReference type="PROSITE" id="PS51197">
    <property type="entry name" value="HTH_RRF2_2"/>
    <property type="match status" value="1"/>
</dbReference>
<dbReference type="InterPro" id="IPR030489">
    <property type="entry name" value="TR_Rrf2-type_CS"/>
</dbReference>
<evidence type="ECO:0000313" key="2">
    <source>
        <dbReference type="Proteomes" id="UP000239549"/>
    </source>
</evidence>
<dbReference type="InterPro" id="IPR000944">
    <property type="entry name" value="Tscrpt_reg_Rrf2"/>
</dbReference>
<gene>
    <name evidence="1" type="ORF">DCCM_4030</name>
</gene>
<dbReference type="AlphaFoldDB" id="A0A2L2XFH0"/>
<dbReference type="EMBL" id="BFAV01000153">
    <property type="protein sequence ID" value="GBF34910.1"/>
    <property type="molecule type" value="Genomic_DNA"/>
</dbReference>
<evidence type="ECO:0000313" key="1">
    <source>
        <dbReference type="EMBL" id="GBF34910.1"/>
    </source>
</evidence>
<reference evidence="2" key="1">
    <citation type="submission" date="2018-02" db="EMBL/GenBank/DDBJ databases">
        <title>Genome sequence of Desulfocucumis palustris strain NAW-5.</title>
        <authorList>
            <person name="Watanabe M."/>
            <person name="Kojima H."/>
            <person name="Fukui M."/>
        </authorList>
    </citation>
    <scope>NUCLEOTIDE SEQUENCE [LARGE SCALE GENOMIC DNA]</scope>
    <source>
        <strain evidence="2">NAW-5</strain>
    </source>
</reference>
<comment type="caution">
    <text evidence="1">The sequence shown here is derived from an EMBL/GenBank/DDBJ whole genome shotgun (WGS) entry which is preliminary data.</text>
</comment>
<dbReference type="Proteomes" id="UP000239549">
    <property type="component" value="Unassembled WGS sequence"/>
</dbReference>
<dbReference type="InterPro" id="IPR036388">
    <property type="entry name" value="WH-like_DNA-bd_sf"/>
</dbReference>
<accession>A0A2L2XFH0</accession>
<dbReference type="InterPro" id="IPR036390">
    <property type="entry name" value="WH_DNA-bd_sf"/>
</dbReference>
<dbReference type="GO" id="GO:0005829">
    <property type="term" value="C:cytosol"/>
    <property type="evidence" value="ECO:0007669"/>
    <property type="project" value="TreeGrafter"/>
</dbReference>
<dbReference type="OrthoDB" id="9808360at2"/>
<sequence>MQITRQTEYAIRTALELSTVPFGEFIQTKAISERHNIPEVFLKKTIQLLSRAGLVTTQRGSQGGVRLARPSDKITLADILVAIEGPLALNVCLAENYQCHNLPNCRVHQIMKRAQKSLLRELSEETLSDIAGDAPIKEYTRECDAVN</sequence>
<keyword evidence="2" id="KW-1185">Reference proteome</keyword>
<dbReference type="NCBIfam" id="TIGR00738">
    <property type="entry name" value="rrf2_super"/>
    <property type="match status" value="1"/>
</dbReference>
<dbReference type="SUPFAM" id="SSF46785">
    <property type="entry name" value="Winged helix' DNA-binding domain"/>
    <property type="match status" value="1"/>
</dbReference>
<dbReference type="Pfam" id="PF02082">
    <property type="entry name" value="Rrf2"/>
    <property type="match status" value="1"/>
</dbReference>
<dbReference type="PANTHER" id="PTHR33221">
    <property type="entry name" value="WINGED HELIX-TURN-HELIX TRANSCRIPTIONAL REGULATOR, RRF2 FAMILY"/>
    <property type="match status" value="1"/>
</dbReference>
<dbReference type="Gene3D" id="1.10.10.10">
    <property type="entry name" value="Winged helix-like DNA-binding domain superfamily/Winged helix DNA-binding domain"/>
    <property type="match status" value="1"/>
</dbReference>
<dbReference type="GO" id="GO:0003700">
    <property type="term" value="F:DNA-binding transcription factor activity"/>
    <property type="evidence" value="ECO:0007669"/>
    <property type="project" value="TreeGrafter"/>
</dbReference>
<name>A0A2L2XFH0_9FIRM</name>